<evidence type="ECO:0000313" key="6">
    <source>
        <dbReference type="EMBL" id="TDT88616.1"/>
    </source>
</evidence>
<feature type="domain" description="GGDEF" evidence="4">
    <location>
        <begin position="164"/>
        <end position="318"/>
    </location>
</feature>
<keyword evidence="2" id="KW-0597">Phosphoprotein</keyword>
<dbReference type="EMBL" id="CP014206">
    <property type="protein sequence ID" value="AMK12018.1"/>
    <property type="molecule type" value="Genomic_DNA"/>
</dbReference>
<reference evidence="5 7" key="1">
    <citation type="journal article" date="2016" name="Front. Microbiol.">
        <title>Genome Sequence of the Piezophilic, Mesophilic Sulfate-Reducing Bacterium Desulfovibrio indicus J2T.</title>
        <authorList>
            <person name="Cao J."/>
            <person name="Maignien L."/>
            <person name="Shao Z."/>
            <person name="Alain K."/>
            <person name="Jebbar M."/>
        </authorList>
    </citation>
    <scope>NUCLEOTIDE SEQUENCE [LARGE SCALE GENOMIC DNA]</scope>
    <source>
        <strain evidence="5 7">J2</strain>
    </source>
</reference>
<dbReference type="RefSeq" id="WP_066804851.1">
    <property type="nucleotide sequence ID" value="NZ_CP014206.1"/>
</dbReference>
<dbReference type="Pfam" id="PF00990">
    <property type="entry name" value="GGDEF"/>
    <property type="match status" value="1"/>
</dbReference>
<accession>A0A126QQL5</accession>
<name>A0A126QQL5_9BACT</name>
<dbReference type="KEGG" id="dej:AWY79_13325"/>
<evidence type="ECO:0000256" key="1">
    <source>
        <dbReference type="ARBA" id="ARBA00012528"/>
    </source>
</evidence>
<dbReference type="Proteomes" id="UP000055611">
    <property type="component" value="Chromosome"/>
</dbReference>
<dbReference type="PROSITE" id="PS50887">
    <property type="entry name" value="GGDEF"/>
    <property type="match status" value="1"/>
</dbReference>
<dbReference type="AlphaFoldDB" id="A0A126QQL5"/>
<evidence type="ECO:0000259" key="4">
    <source>
        <dbReference type="PROSITE" id="PS50887"/>
    </source>
</evidence>
<dbReference type="GO" id="GO:0043709">
    <property type="term" value="P:cell adhesion involved in single-species biofilm formation"/>
    <property type="evidence" value="ECO:0007669"/>
    <property type="project" value="TreeGrafter"/>
</dbReference>
<reference evidence="6 8" key="2">
    <citation type="submission" date="2019-03" db="EMBL/GenBank/DDBJ databases">
        <title>Genomic Encyclopedia of Type Strains, Phase IV (KMG-IV): sequencing the most valuable type-strain genomes for metagenomic binning, comparative biology and taxonomic classification.</title>
        <authorList>
            <person name="Goeker M."/>
        </authorList>
    </citation>
    <scope>NUCLEOTIDE SEQUENCE [LARGE SCALE GENOMIC DNA]</scope>
    <source>
        <strain evidence="6 8">DSM 101483</strain>
    </source>
</reference>
<proteinExistence type="predicted"/>
<dbReference type="PANTHER" id="PTHR45138">
    <property type="entry name" value="REGULATORY COMPONENTS OF SENSORY TRANSDUCTION SYSTEM"/>
    <property type="match status" value="1"/>
</dbReference>
<dbReference type="GO" id="GO:0000160">
    <property type="term" value="P:phosphorelay signal transduction system"/>
    <property type="evidence" value="ECO:0007669"/>
    <property type="project" value="InterPro"/>
</dbReference>
<dbReference type="Gene3D" id="3.30.70.270">
    <property type="match status" value="1"/>
</dbReference>
<dbReference type="InterPro" id="IPR000160">
    <property type="entry name" value="GGDEF_dom"/>
</dbReference>
<evidence type="ECO:0000313" key="7">
    <source>
        <dbReference type="Proteomes" id="UP000055611"/>
    </source>
</evidence>
<dbReference type="InterPro" id="IPR050469">
    <property type="entry name" value="Diguanylate_Cyclase"/>
</dbReference>
<keyword evidence="7" id="KW-1185">Reference proteome</keyword>
<dbReference type="GO" id="GO:0052621">
    <property type="term" value="F:diguanylate cyclase activity"/>
    <property type="evidence" value="ECO:0007669"/>
    <property type="project" value="UniProtKB-EC"/>
</dbReference>
<organism evidence="6 8">
    <name type="scientific">Pseudodesulfovibrio indicus</name>
    <dbReference type="NCBI Taxonomy" id="1716143"/>
    <lineage>
        <taxon>Bacteria</taxon>
        <taxon>Pseudomonadati</taxon>
        <taxon>Thermodesulfobacteriota</taxon>
        <taxon>Desulfovibrionia</taxon>
        <taxon>Desulfovibrionales</taxon>
        <taxon>Desulfovibrionaceae</taxon>
    </lineage>
</organism>
<dbReference type="GO" id="GO:0005886">
    <property type="term" value="C:plasma membrane"/>
    <property type="evidence" value="ECO:0007669"/>
    <property type="project" value="TreeGrafter"/>
</dbReference>
<dbReference type="SMART" id="SM00448">
    <property type="entry name" value="REC"/>
    <property type="match status" value="1"/>
</dbReference>
<dbReference type="SUPFAM" id="SSF52172">
    <property type="entry name" value="CheY-like"/>
    <property type="match status" value="1"/>
</dbReference>
<dbReference type="PROSITE" id="PS50110">
    <property type="entry name" value="RESPONSE_REGULATORY"/>
    <property type="match status" value="1"/>
</dbReference>
<dbReference type="PANTHER" id="PTHR45138:SF25">
    <property type="entry name" value="GGDEF DOMAIN PROTEIN"/>
    <property type="match status" value="1"/>
</dbReference>
<dbReference type="CDD" id="cd00156">
    <property type="entry name" value="REC"/>
    <property type="match status" value="1"/>
</dbReference>
<feature type="domain" description="Response regulatory" evidence="3">
    <location>
        <begin position="15"/>
        <end position="131"/>
    </location>
</feature>
<evidence type="ECO:0000313" key="8">
    <source>
        <dbReference type="Proteomes" id="UP000295506"/>
    </source>
</evidence>
<dbReference type="SMART" id="SM00267">
    <property type="entry name" value="GGDEF"/>
    <property type="match status" value="1"/>
</dbReference>
<evidence type="ECO:0000313" key="5">
    <source>
        <dbReference type="EMBL" id="AMK12018.1"/>
    </source>
</evidence>
<gene>
    <name evidence="5" type="ORF">AWY79_13325</name>
    <name evidence="6" type="ORF">EDC59_10516</name>
</gene>
<dbReference type="OrthoDB" id="9813903at2"/>
<dbReference type="NCBIfam" id="TIGR00254">
    <property type="entry name" value="GGDEF"/>
    <property type="match status" value="1"/>
</dbReference>
<dbReference type="InterPro" id="IPR001789">
    <property type="entry name" value="Sig_transdc_resp-reg_receiver"/>
</dbReference>
<dbReference type="CDD" id="cd01949">
    <property type="entry name" value="GGDEF"/>
    <property type="match status" value="1"/>
</dbReference>
<dbReference type="Gene3D" id="3.40.50.2300">
    <property type="match status" value="1"/>
</dbReference>
<dbReference type="SUPFAM" id="SSF55073">
    <property type="entry name" value="Nucleotide cyclase"/>
    <property type="match status" value="1"/>
</dbReference>
<feature type="modified residue" description="4-aspartylphosphate" evidence="2">
    <location>
        <position position="64"/>
    </location>
</feature>
<dbReference type="EMBL" id="SOBK01000005">
    <property type="protein sequence ID" value="TDT88616.1"/>
    <property type="molecule type" value="Genomic_DNA"/>
</dbReference>
<sequence length="320" mass="36491">MSQTLEESLFQRKQTGFLLSPDKSLAEMLRQLWSPDVLEFTVFDQGAKAIERMFIDPPDLLVVDNRLRDISGREVANLVKSENVYRQVPVVMCVDPVDVEEPWNWNQVEVDDFLVRPFNPSEVRDRINLTLCRAMRALDANPLSKLPGNTSIIQRIQQLIDSGDEFALAYCDLDYFKSYNDKYGFSRGDEVLMMAARVIVNTIRSYQGVQSFVGHVGGDDFVFILPPDKVEDACKRIIKAFDEIVPHFYDPEDRKRGNITSVDREGNTKVFPLMAISLAVVVNTDRRITHYGEVSSIAMGLKKKAKEDPKSSYVIDRRKA</sequence>
<protein>
    <recommendedName>
        <fullName evidence="1">diguanylate cyclase</fullName>
        <ecNumber evidence="1">2.7.7.65</ecNumber>
    </recommendedName>
</protein>
<evidence type="ECO:0000259" key="3">
    <source>
        <dbReference type="PROSITE" id="PS50110"/>
    </source>
</evidence>
<dbReference type="Proteomes" id="UP000295506">
    <property type="component" value="Unassembled WGS sequence"/>
</dbReference>
<dbReference type="InterPro" id="IPR043128">
    <property type="entry name" value="Rev_trsase/Diguanyl_cyclase"/>
</dbReference>
<dbReference type="Pfam" id="PF00072">
    <property type="entry name" value="Response_reg"/>
    <property type="match status" value="1"/>
</dbReference>
<evidence type="ECO:0000256" key="2">
    <source>
        <dbReference type="PROSITE-ProRule" id="PRU00169"/>
    </source>
</evidence>
<dbReference type="EC" id="2.7.7.65" evidence="1"/>
<dbReference type="GO" id="GO:1902201">
    <property type="term" value="P:negative regulation of bacterial-type flagellum-dependent cell motility"/>
    <property type="evidence" value="ECO:0007669"/>
    <property type="project" value="TreeGrafter"/>
</dbReference>
<dbReference type="InterPro" id="IPR011006">
    <property type="entry name" value="CheY-like_superfamily"/>
</dbReference>
<dbReference type="InterPro" id="IPR029787">
    <property type="entry name" value="Nucleotide_cyclase"/>
</dbReference>